<dbReference type="AlphaFoldDB" id="A0AAJ8MZK8"/>
<dbReference type="Gene3D" id="1.20.1250.20">
    <property type="entry name" value="MFS general substrate transporter like domains"/>
    <property type="match status" value="1"/>
</dbReference>
<evidence type="ECO:0000256" key="4">
    <source>
        <dbReference type="ARBA" id="ARBA00022989"/>
    </source>
</evidence>
<gene>
    <name evidence="9" type="ORF">CI109_106308</name>
</gene>
<feature type="transmembrane region" description="Helical" evidence="7">
    <location>
        <begin position="150"/>
        <end position="170"/>
    </location>
</feature>
<dbReference type="Pfam" id="PF00083">
    <property type="entry name" value="Sugar_tr"/>
    <property type="match status" value="1"/>
</dbReference>
<evidence type="ECO:0000259" key="8">
    <source>
        <dbReference type="PROSITE" id="PS50850"/>
    </source>
</evidence>
<dbReference type="PANTHER" id="PTHR48022">
    <property type="entry name" value="PLASTIDIC GLUCOSE TRANSPORTER 4"/>
    <property type="match status" value="1"/>
</dbReference>
<comment type="subcellular location">
    <subcellularLocation>
        <location evidence="1">Membrane</location>
        <topology evidence="1">Multi-pass membrane protein</topology>
    </subcellularLocation>
</comment>
<organism evidence="9 10">
    <name type="scientific">Kwoniella shandongensis</name>
    <dbReference type="NCBI Taxonomy" id="1734106"/>
    <lineage>
        <taxon>Eukaryota</taxon>
        <taxon>Fungi</taxon>
        <taxon>Dikarya</taxon>
        <taxon>Basidiomycota</taxon>
        <taxon>Agaricomycotina</taxon>
        <taxon>Tremellomycetes</taxon>
        <taxon>Tremellales</taxon>
        <taxon>Cryptococcaceae</taxon>
        <taxon>Kwoniella</taxon>
    </lineage>
</organism>
<keyword evidence="3 7" id="KW-0812">Transmembrane</keyword>
<dbReference type="InterPro" id="IPR020846">
    <property type="entry name" value="MFS_dom"/>
</dbReference>
<dbReference type="PROSITE" id="PS50850">
    <property type="entry name" value="MFS"/>
    <property type="match status" value="1"/>
</dbReference>
<dbReference type="PANTHER" id="PTHR48022:SF45">
    <property type="entry name" value="MAJOR FACILITATOR SUPERFAMILY (MFS) PROFILE DOMAIN-CONTAINING PROTEIN-RELATED"/>
    <property type="match status" value="1"/>
</dbReference>
<evidence type="ECO:0000256" key="3">
    <source>
        <dbReference type="ARBA" id="ARBA00022692"/>
    </source>
</evidence>
<reference evidence="9" key="1">
    <citation type="submission" date="2017-08" db="EMBL/GenBank/DDBJ databases">
        <authorList>
            <person name="Cuomo C."/>
            <person name="Billmyre B."/>
            <person name="Heitman J."/>
        </authorList>
    </citation>
    <scope>NUCLEOTIDE SEQUENCE</scope>
    <source>
        <strain evidence="9">CBS 12478</strain>
    </source>
</reference>
<dbReference type="Proteomes" id="UP000322225">
    <property type="component" value="Chromosome 12"/>
</dbReference>
<keyword evidence="4 7" id="KW-1133">Transmembrane helix</keyword>
<evidence type="ECO:0000256" key="6">
    <source>
        <dbReference type="SAM" id="Coils"/>
    </source>
</evidence>
<dbReference type="EMBL" id="CP144062">
    <property type="protein sequence ID" value="WWD21820.1"/>
    <property type="molecule type" value="Genomic_DNA"/>
</dbReference>
<dbReference type="InterPro" id="IPR036259">
    <property type="entry name" value="MFS_trans_sf"/>
</dbReference>
<evidence type="ECO:0000256" key="2">
    <source>
        <dbReference type="ARBA" id="ARBA00010992"/>
    </source>
</evidence>
<dbReference type="GeneID" id="43592354"/>
<feature type="transmembrane region" description="Helical" evidence="7">
    <location>
        <begin position="223"/>
        <end position="241"/>
    </location>
</feature>
<dbReference type="InterPro" id="IPR005828">
    <property type="entry name" value="MFS_sugar_transport-like"/>
</dbReference>
<sequence>MTTGILAIVVMIFTFSFPESPRWLALQGRYDEARQVIALVDDVDVNSEHTEFVLASITSMNDMSAEKASLGSLFKYGEEKMVYRLLLACATQLFSQMSGSALITYYSSQLFSTIGLSPSLSKVLGATDLTFKFICCAIPFFTIEKFGRRKLLMTAASGMSFALAICGSQVTEDNLVPAYVAIAFAFIFVAFYPIGFLGVNFLYSQEVITTRYRAPASGVSTAVHWLSAFVVALTTPIGFTSLGWKFYLVWGSVALSIIPSVYFFYPETTDLSVEEIDQMFIDSPGVLSTVRLAAQRRKEKAQAKQESVEQLNNAKKAEEQYEQALVESRI</sequence>
<evidence type="ECO:0000313" key="9">
    <source>
        <dbReference type="EMBL" id="WWD21820.1"/>
    </source>
</evidence>
<reference evidence="9" key="2">
    <citation type="submission" date="2024-01" db="EMBL/GenBank/DDBJ databases">
        <title>Comparative genomics of Cryptococcus and Kwoniella reveals pathogenesis evolution and contrasting modes of karyotype evolution via chromosome fusion or intercentromeric recombination.</title>
        <authorList>
            <person name="Coelho M.A."/>
            <person name="David-Palma M."/>
            <person name="Shea T."/>
            <person name="Bowers K."/>
            <person name="McGinley-Smith S."/>
            <person name="Mohammad A.W."/>
            <person name="Gnirke A."/>
            <person name="Yurkov A.M."/>
            <person name="Nowrousian M."/>
            <person name="Sun S."/>
            <person name="Cuomo C.A."/>
            <person name="Heitman J."/>
        </authorList>
    </citation>
    <scope>NUCLEOTIDE SEQUENCE</scope>
    <source>
        <strain evidence="9">CBS 12478</strain>
    </source>
</reference>
<feature type="domain" description="Major facilitator superfamily (MFS) profile" evidence="8">
    <location>
        <begin position="1"/>
        <end position="269"/>
    </location>
</feature>
<evidence type="ECO:0000256" key="5">
    <source>
        <dbReference type="ARBA" id="ARBA00023136"/>
    </source>
</evidence>
<feature type="coiled-coil region" evidence="6">
    <location>
        <begin position="291"/>
        <end position="327"/>
    </location>
</feature>
<keyword evidence="10" id="KW-1185">Reference proteome</keyword>
<feature type="transmembrane region" description="Helical" evidence="7">
    <location>
        <begin position="176"/>
        <end position="203"/>
    </location>
</feature>
<comment type="similarity">
    <text evidence="2">Belongs to the major facilitator superfamily. Sugar transporter (TC 2.A.1.1) family.</text>
</comment>
<accession>A0AAJ8MZK8</accession>
<dbReference type="InterPro" id="IPR050360">
    <property type="entry name" value="MFS_Sugar_Transporters"/>
</dbReference>
<keyword evidence="5 7" id="KW-0472">Membrane</keyword>
<protein>
    <recommendedName>
        <fullName evidence="8">Major facilitator superfamily (MFS) profile domain-containing protein</fullName>
    </recommendedName>
</protein>
<keyword evidence="6" id="KW-0175">Coiled coil</keyword>
<dbReference type="SUPFAM" id="SSF103473">
    <property type="entry name" value="MFS general substrate transporter"/>
    <property type="match status" value="1"/>
</dbReference>
<evidence type="ECO:0000256" key="1">
    <source>
        <dbReference type="ARBA" id="ARBA00004141"/>
    </source>
</evidence>
<dbReference type="KEGG" id="ksn:43592354"/>
<name>A0AAJ8MZK8_9TREE</name>
<evidence type="ECO:0000313" key="10">
    <source>
        <dbReference type="Proteomes" id="UP000322225"/>
    </source>
</evidence>
<evidence type="ECO:0000256" key="7">
    <source>
        <dbReference type="SAM" id="Phobius"/>
    </source>
</evidence>
<dbReference type="GO" id="GO:0016020">
    <property type="term" value="C:membrane"/>
    <property type="evidence" value="ECO:0007669"/>
    <property type="project" value="UniProtKB-SubCell"/>
</dbReference>
<dbReference type="GO" id="GO:0005351">
    <property type="term" value="F:carbohydrate:proton symporter activity"/>
    <property type="evidence" value="ECO:0007669"/>
    <property type="project" value="TreeGrafter"/>
</dbReference>
<proteinExistence type="inferred from homology"/>
<dbReference type="RefSeq" id="XP_065823890.1">
    <property type="nucleotide sequence ID" value="XM_065967818.1"/>
</dbReference>
<feature type="transmembrane region" description="Helical" evidence="7">
    <location>
        <begin position="247"/>
        <end position="265"/>
    </location>
</feature>